<proteinExistence type="predicted"/>
<comment type="caution">
    <text evidence="7">The sequence shown here is derived from an EMBL/GenBank/DDBJ whole genome shotgun (WGS) entry which is preliminary data.</text>
</comment>
<dbReference type="Proteomes" id="UP000716322">
    <property type="component" value="Unassembled WGS sequence"/>
</dbReference>
<dbReference type="CDD" id="cd00075">
    <property type="entry name" value="HATPase"/>
    <property type="match status" value="1"/>
</dbReference>
<accession>A0ABX0PEY7</accession>
<comment type="catalytic activity">
    <reaction evidence="1">
        <text>ATP + protein L-histidine = ADP + protein N-phospho-L-histidine.</text>
        <dbReference type="EC" id="2.7.13.3"/>
    </reaction>
</comment>
<evidence type="ECO:0000259" key="6">
    <source>
        <dbReference type="PROSITE" id="PS50110"/>
    </source>
</evidence>
<dbReference type="InterPro" id="IPR036890">
    <property type="entry name" value="HATPase_C_sf"/>
</dbReference>
<gene>
    <name evidence="7" type="ORF">HAV22_16145</name>
</gene>
<protein>
    <recommendedName>
        <fullName evidence="2">histidine kinase</fullName>
        <ecNumber evidence="2">2.7.13.3</ecNumber>
    </recommendedName>
</protein>
<reference evidence="7 8" key="1">
    <citation type="submission" date="2020-03" db="EMBL/GenBank/DDBJ databases">
        <title>Genome sequence of strain Massilia sp. TW-1.</title>
        <authorList>
            <person name="Chaudhary D.K."/>
        </authorList>
    </citation>
    <scope>NUCLEOTIDE SEQUENCE [LARGE SCALE GENOMIC DNA]</scope>
    <source>
        <strain evidence="7 8">TW-1</strain>
    </source>
</reference>
<dbReference type="Gene3D" id="3.40.50.2300">
    <property type="match status" value="1"/>
</dbReference>
<dbReference type="RefSeq" id="WP_166860270.1">
    <property type="nucleotide sequence ID" value="NZ_JAAQOM010000009.1"/>
</dbReference>
<dbReference type="SUPFAM" id="SSF52172">
    <property type="entry name" value="CheY-like"/>
    <property type="match status" value="1"/>
</dbReference>
<keyword evidence="3 4" id="KW-0597">Phosphoprotein</keyword>
<dbReference type="SUPFAM" id="SSF55874">
    <property type="entry name" value="ATPase domain of HSP90 chaperone/DNA topoisomerase II/histidine kinase"/>
    <property type="match status" value="1"/>
</dbReference>
<dbReference type="CDD" id="cd18774">
    <property type="entry name" value="PDC2_HK_sensor"/>
    <property type="match status" value="1"/>
</dbReference>
<evidence type="ECO:0000256" key="2">
    <source>
        <dbReference type="ARBA" id="ARBA00012438"/>
    </source>
</evidence>
<feature type="domain" description="Response regulatory" evidence="6">
    <location>
        <begin position="615"/>
        <end position="733"/>
    </location>
</feature>
<dbReference type="Pfam" id="PF02518">
    <property type="entry name" value="HATPase_c"/>
    <property type="match status" value="1"/>
</dbReference>
<dbReference type="InterPro" id="IPR005467">
    <property type="entry name" value="His_kinase_dom"/>
</dbReference>
<dbReference type="SUPFAM" id="SSF47384">
    <property type="entry name" value="Homodimeric domain of signal transducing histidine kinase"/>
    <property type="match status" value="1"/>
</dbReference>
<dbReference type="InterPro" id="IPR001789">
    <property type="entry name" value="Sig_transdc_resp-reg_receiver"/>
</dbReference>
<evidence type="ECO:0000256" key="3">
    <source>
        <dbReference type="ARBA" id="ARBA00022553"/>
    </source>
</evidence>
<dbReference type="Gene3D" id="3.30.565.10">
    <property type="entry name" value="Histidine kinase-like ATPase, C-terminal domain"/>
    <property type="match status" value="1"/>
</dbReference>
<dbReference type="InterPro" id="IPR004358">
    <property type="entry name" value="Sig_transdc_His_kin-like_C"/>
</dbReference>
<dbReference type="InterPro" id="IPR011006">
    <property type="entry name" value="CheY-like_superfamily"/>
</dbReference>
<evidence type="ECO:0000256" key="1">
    <source>
        <dbReference type="ARBA" id="ARBA00000085"/>
    </source>
</evidence>
<dbReference type="PROSITE" id="PS50110">
    <property type="entry name" value="RESPONSE_REGULATORY"/>
    <property type="match status" value="1"/>
</dbReference>
<dbReference type="InterPro" id="IPR036097">
    <property type="entry name" value="HisK_dim/P_sf"/>
</dbReference>
<evidence type="ECO:0000313" key="8">
    <source>
        <dbReference type="Proteomes" id="UP000716322"/>
    </source>
</evidence>
<feature type="domain" description="Histidine kinase" evidence="5">
    <location>
        <begin position="391"/>
        <end position="597"/>
    </location>
</feature>
<dbReference type="CDD" id="cd00082">
    <property type="entry name" value="HisKA"/>
    <property type="match status" value="1"/>
</dbReference>
<evidence type="ECO:0000256" key="4">
    <source>
        <dbReference type="PROSITE-ProRule" id="PRU00169"/>
    </source>
</evidence>
<dbReference type="PANTHER" id="PTHR43547:SF2">
    <property type="entry name" value="HYBRID SIGNAL TRANSDUCTION HISTIDINE KINASE C"/>
    <property type="match status" value="1"/>
</dbReference>
<dbReference type="Gene3D" id="3.30.450.20">
    <property type="entry name" value="PAS domain"/>
    <property type="match status" value="2"/>
</dbReference>
<organism evidence="7 8">
    <name type="scientific">Telluria antibiotica</name>
    <dbReference type="NCBI Taxonomy" id="2717319"/>
    <lineage>
        <taxon>Bacteria</taxon>
        <taxon>Pseudomonadati</taxon>
        <taxon>Pseudomonadota</taxon>
        <taxon>Betaproteobacteria</taxon>
        <taxon>Burkholderiales</taxon>
        <taxon>Oxalobacteraceae</taxon>
        <taxon>Telluria group</taxon>
        <taxon>Telluria</taxon>
    </lineage>
</organism>
<dbReference type="Gene3D" id="1.10.287.130">
    <property type="match status" value="1"/>
</dbReference>
<sequence>MLAQRGPSLSLRHLLVLLTATGLLPLAALGAWSVHLAAEYHQSEQERALLDLARALSSAVDAELDGTVATLASMARTPALEAGDLAAFYPIARDQARAQAEWLGVTLAGSDGRMLFRTTAPYGAAPQPIADPSSLRLALVLRRPVIGHVARGQGGRAAVPVRYPVTDVHGRPYVLTAIVQPDRIMRVVTRQQVPPGSVITVLDGDGAIVARSKGGLELIGTVPSPSLARLIRLNGPEGTGQTQSIEGASLASAYTRLSRYGWTVAVGAPPVGWAGGPTEGFKWYGAGIVLSLALSIGLASLLARRIVRRIAAVEAGAAALGAGTELALPHSRIREIDAMGTALAAAGARRAAHEQERGRLLDSLADALARREDALEQARQAGRAKDEFLAVLGHELRNPLAPIAGALDLMDLRGDTASLRERGIMRRQVEHLKHLVDDLLDVSRIASGKLRLDVCPVDLAAVVRHAVAALPGQPIRVQAPDALWVDGDEHRLVQVLGNLLSNAARFGSTDTHVALDRGHDAALLVVADNGIGMEAGLAARVFEPFYQAPQPLVRHAGLGLGLAIVHRIVELHGGRVRAHSDGPGLGSRFEILLPLGAPACAAPPAAVHAAAPALRVLVVDDNEDAAALTAAVLRELGHDVRTAHTAAAGLDVQAAWPPDAAILDIGLPDMDGYALAAAMRRAAAGPLRLAALTGYGRQAGVAAHAQGDIAVFDLHLTKPASVNDLRRALGAADT</sequence>
<dbReference type="InterPro" id="IPR003661">
    <property type="entry name" value="HisK_dim/P_dom"/>
</dbReference>
<dbReference type="SMART" id="SM00387">
    <property type="entry name" value="HATPase_c"/>
    <property type="match status" value="1"/>
</dbReference>
<keyword evidence="8" id="KW-1185">Reference proteome</keyword>
<evidence type="ECO:0000313" key="7">
    <source>
        <dbReference type="EMBL" id="NIA55169.1"/>
    </source>
</evidence>
<dbReference type="PROSITE" id="PS50109">
    <property type="entry name" value="HIS_KIN"/>
    <property type="match status" value="1"/>
</dbReference>
<name>A0ABX0PEY7_9BURK</name>
<dbReference type="Pfam" id="PF00512">
    <property type="entry name" value="HisKA"/>
    <property type="match status" value="1"/>
</dbReference>
<dbReference type="SMART" id="SM00388">
    <property type="entry name" value="HisKA"/>
    <property type="match status" value="1"/>
</dbReference>
<dbReference type="EMBL" id="JAAQOM010000009">
    <property type="protein sequence ID" value="NIA55169.1"/>
    <property type="molecule type" value="Genomic_DNA"/>
</dbReference>
<dbReference type="EC" id="2.7.13.3" evidence="2"/>
<dbReference type="Pfam" id="PF00072">
    <property type="entry name" value="Response_reg"/>
    <property type="match status" value="1"/>
</dbReference>
<dbReference type="PANTHER" id="PTHR43547">
    <property type="entry name" value="TWO-COMPONENT HISTIDINE KINASE"/>
    <property type="match status" value="1"/>
</dbReference>
<dbReference type="PRINTS" id="PR00344">
    <property type="entry name" value="BCTRLSENSOR"/>
</dbReference>
<dbReference type="SMART" id="SM00448">
    <property type="entry name" value="REC"/>
    <property type="match status" value="1"/>
</dbReference>
<feature type="modified residue" description="4-aspartylphosphate" evidence="4">
    <location>
        <position position="664"/>
    </location>
</feature>
<dbReference type="InterPro" id="IPR003594">
    <property type="entry name" value="HATPase_dom"/>
</dbReference>
<evidence type="ECO:0000259" key="5">
    <source>
        <dbReference type="PROSITE" id="PS50109"/>
    </source>
</evidence>